<sequence>MELLLNSETWISLLTLVALEAVLGIDNLVFIALLVDRVEKSKQVVARRLGIAMALITRLLLLFTLAWIAGLTAPLFTAFGQDISWRDIILIAGGLFLLTKATREIHDNIEDAGEHEPTIKAVHSLLAVVVQIALIDIIFSLDSVVTAVGMVDEVAIMASAIIIAVMIMLWASGPLSAFVSEHPTVKMLAMSFLLLVGMTLIADGFGLHIPKGYLYFAMGFSISVEALNITVSNRRKRARQTPNE</sequence>
<accession>A0A1E5QC92</accession>
<dbReference type="AlphaFoldDB" id="A0A1E5QC92"/>
<evidence type="ECO:0000256" key="6">
    <source>
        <dbReference type="SAM" id="Phobius"/>
    </source>
</evidence>
<evidence type="ECO:0000256" key="5">
    <source>
        <dbReference type="ARBA" id="ARBA00023136"/>
    </source>
</evidence>
<keyword evidence="4 6" id="KW-1133">Transmembrane helix</keyword>
<keyword evidence="8" id="KW-1185">Reference proteome</keyword>
<evidence type="ECO:0000256" key="1">
    <source>
        <dbReference type="ARBA" id="ARBA00004141"/>
    </source>
</evidence>
<dbReference type="RefSeq" id="WP_069956410.1">
    <property type="nucleotide sequence ID" value="NZ_MCGG01000002.1"/>
</dbReference>
<dbReference type="Pfam" id="PF03741">
    <property type="entry name" value="TerC"/>
    <property type="match status" value="1"/>
</dbReference>
<proteinExistence type="inferred from homology"/>
<dbReference type="PANTHER" id="PTHR30238">
    <property type="entry name" value="MEMBRANE BOUND PREDICTED REDOX MODULATOR"/>
    <property type="match status" value="1"/>
</dbReference>
<feature type="transmembrane region" description="Helical" evidence="6">
    <location>
        <begin position="187"/>
        <end position="207"/>
    </location>
</feature>
<reference evidence="8" key="1">
    <citation type="submission" date="2016-07" db="EMBL/GenBank/DDBJ databases">
        <authorList>
            <person name="Florea S."/>
            <person name="Webb J.S."/>
            <person name="Jaromczyk J."/>
            <person name="Schardl C.L."/>
        </authorList>
    </citation>
    <scope>NUCLEOTIDE SEQUENCE [LARGE SCALE GENOMIC DNA]</scope>
    <source>
        <strain evidence="8">MV-1</strain>
    </source>
</reference>
<evidence type="ECO:0000256" key="2">
    <source>
        <dbReference type="ARBA" id="ARBA00007511"/>
    </source>
</evidence>
<feature type="transmembrane region" description="Helical" evidence="6">
    <location>
        <begin position="122"/>
        <end position="148"/>
    </location>
</feature>
<evidence type="ECO:0000256" key="3">
    <source>
        <dbReference type="ARBA" id="ARBA00022692"/>
    </source>
</evidence>
<comment type="subcellular location">
    <subcellularLocation>
        <location evidence="1">Membrane</location>
        <topology evidence="1">Multi-pass membrane protein</topology>
    </subcellularLocation>
</comment>
<comment type="caution">
    <text evidence="7">The sequence shown here is derived from an EMBL/GenBank/DDBJ whole genome shotgun (WGS) entry which is preliminary data.</text>
</comment>
<evidence type="ECO:0000256" key="4">
    <source>
        <dbReference type="ARBA" id="ARBA00022989"/>
    </source>
</evidence>
<feature type="transmembrane region" description="Helical" evidence="6">
    <location>
        <begin position="213"/>
        <end position="231"/>
    </location>
</feature>
<protein>
    <recommendedName>
        <fullName evidence="9">TerC family protein</fullName>
    </recommendedName>
</protein>
<dbReference type="GO" id="GO:0016020">
    <property type="term" value="C:membrane"/>
    <property type="evidence" value="ECO:0007669"/>
    <property type="project" value="UniProtKB-SubCell"/>
</dbReference>
<feature type="transmembrane region" description="Helical" evidence="6">
    <location>
        <begin position="12"/>
        <end position="35"/>
    </location>
</feature>
<gene>
    <name evidence="7" type="ORF">BEN30_02350</name>
</gene>
<keyword evidence="5 6" id="KW-0472">Membrane</keyword>
<dbReference type="STRING" id="28181.BEN30_02350"/>
<feature type="transmembrane region" description="Helical" evidence="6">
    <location>
        <begin position="154"/>
        <end position="175"/>
    </location>
</feature>
<evidence type="ECO:0000313" key="7">
    <source>
        <dbReference type="EMBL" id="OEJ69694.1"/>
    </source>
</evidence>
<dbReference type="InterPro" id="IPR005496">
    <property type="entry name" value="Integral_membrane_TerC"/>
</dbReference>
<dbReference type="PANTHER" id="PTHR30238:SF4">
    <property type="entry name" value="SLL1022 PROTEIN"/>
    <property type="match status" value="1"/>
</dbReference>
<feature type="transmembrane region" description="Helical" evidence="6">
    <location>
        <begin position="83"/>
        <end position="101"/>
    </location>
</feature>
<name>A0A1E5QC92_9PROT</name>
<evidence type="ECO:0000313" key="8">
    <source>
        <dbReference type="Proteomes" id="UP000095347"/>
    </source>
</evidence>
<keyword evidence="3 6" id="KW-0812">Transmembrane</keyword>
<comment type="similarity">
    <text evidence="2">Belongs to the TerC family.</text>
</comment>
<feature type="transmembrane region" description="Helical" evidence="6">
    <location>
        <begin position="55"/>
        <end position="77"/>
    </location>
</feature>
<evidence type="ECO:0008006" key="9">
    <source>
        <dbReference type="Google" id="ProtNLM"/>
    </source>
</evidence>
<dbReference type="OrthoDB" id="9805314at2"/>
<organism evidence="7 8">
    <name type="scientific">Magnetovibrio blakemorei</name>
    <dbReference type="NCBI Taxonomy" id="28181"/>
    <lineage>
        <taxon>Bacteria</taxon>
        <taxon>Pseudomonadati</taxon>
        <taxon>Pseudomonadota</taxon>
        <taxon>Alphaproteobacteria</taxon>
        <taxon>Rhodospirillales</taxon>
        <taxon>Magnetovibrionaceae</taxon>
        <taxon>Magnetovibrio</taxon>
    </lineage>
</organism>
<dbReference type="EMBL" id="MCGG01000002">
    <property type="protein sequence ID" value="OEJ69694.1"/>
    <property type="molecule type" value="Genomic_DNA"/>
</dbReference>
<dbReference type="Proteomes" id="UP000095347">
    <property type="component" value="Unassembled WGS sequence"/>
</dbReference>